<comment type="caution">
    <text evidence="3">The sequence shown here is derived from an EMBL/GenBank/DDBJ whole genome shotgun (WGS) entry which is preliminary data.</text>
</comment>
<feature type="compositionally biased region" description="Low complexity" evidence="1">
    <location>
        <begin position="256"/>
        <end position="265"/>
    </location>
</feature>
<dbReference type="InterPro" id="IPR007321">
    <property type="entry name" value="Transposase_28"/>
</dbReference>
<evidence type="ECO:0000256" key="1">
    <source>
        <dbReference type="SAM" id="MobiDB-lite"/>
    </source>
</evidence>
<dbReference type="Pfam" id="PF04195">
    <property type="entry name" value="Transposase_28"/>
    <property type="match status" value="1"/>
</dbReference>
<dbReference type="PANTHER" id="PTHR31099">
    <property type="entry name" value="OS06G0165300 PROTEIN"/>
    <property type="match status" value="1"/>
</dbReference>
<evidence type="ECO:0000313" key="3">
    <source>
        <dbReference type="EMBL" id="MED6109229.1"/>
    </source>
</evidence>
<feature type="domain" description="Transposase (putative) gypsy type" evidence="2">
    <location>
        <begin position="79"/>
        <end position="140"/>
    </location>
</feature>
<proteinExistence type="predicted"/>
<gene>
    <name evidence="3" type="ORF">PIB30_031545</name>
</gene>
<dbReference type="Proteomes" id="UP001341840">
    <property type="component" value="Unassembled WGS sequence"/>
</dbReference>
<keyword evidence="4" id="KW-1185">Reference proteome</keyword>
<protein>
    <recommendedName>
        <fullName evidence="2">Transposase (putative) gypsy type domain-containing protein</fullName>
    </recommendedName>
</protein>
<evidence type="ECO:0000313" key="4">
    <source>
        <dbReference type="Proteomes" id="UP001341840"/>
    </source>
</evidence>
<feature type="region of interest" description="Disordered" evidence="1">
    <location>
        <begin position="256"/>
        <end position="306"/>
    </location>
</feature>
<sequence length="344" mass="38153">MAENPDGNQEVEAAPAVQMPHEVSPLYRWVFPDVLGAPSALNQAYLDELKATGIIFSGGELERRYKHPTIPHWLWVNEVMFTEFGIRVPYSDFQQRLLNYSSIAPSQLHPNAWASIQCFELVTEWLGLPQEPEVFMTLFTFYFSNTSGKTKKGYMSVRPTSKRKIFGLFEDSFHNFKGRYFKIVSVGAHRLFWLSVEGDGRFPSYWSDKAGFDVAPAILSRPEEAFGDIGRLRGLVRQPAVGGVVGATTSTVVPARSVPSSAARAITPPVGLTPRTQDDQPPPSPKKRSMSEGSTAAKKQRTEGSSCEFTALDRSFDASGFVATHLLVPKAQEALRDYDPAESI</sequence>
<accession>A0ABU6QBE9</accession>
<dbReference type="PANTHER" id="PTHR31099:SF49">
    <property type="entry name" value="MYOSIN HEAVY CHAIN-LIKE PROTEIN"/>
    <property type="match status" value="1"/>
</dbReference>
<name>A0ABU6QBE9_9FABA</name>
<organism evidence="3 4">
    <name type="scientific">Stylosanthes scabra</name>
    <dbReference type="NCBI Taxonomy" id="79078"/>
    <lineage>
        <taxon>Eukaryota</taxon>
        <taxon>Viridiplantae</taxon>
        <taxon>Streptophyta</taxon>
        <taxon>Embryophyta</taxon>
        <taxon>Tracheophyta</taxon>
        <taxon>Spermatophyta</taxon>
        <taxon>Magnoliopsida</taxon>
        <taxon>eudicotyledons</taxon>
        <taxon>Gunneridae</taxon>
        <taxon>Pentapetalae</taxon>
        <taxon>rosids</taxon>
        <taxon>fabids</taxon>
        <taxon>Fabales</taxon>
        <taxon>Fabaceae</taxon>
        <taxon>Papilionoideae</taxon>
        <taxon>50 kb inversion clade</taxon>
        <taxon>dalbergioids sensu lato</taxon>
        <taxon>Dalbergieae</taxon>
        <taxon>Pterocarpus clade</taxon>
        <taxon>Stylosanthes</taxon>
    </lineage>
</organism>
<dbReference type="EMBL" id="JASCZI010000136">
    <property type="protein sequence ID" value="MED6109229.1"/>
    <property type="molecule type" value="Genomic_DNA"/>
</dbReference>
<reference evidence="3 4" key="1">
    <citation type="journal article" date="2023" name="Plants (Basel)">
        <title>Bridging the Gap: Combining Genomics and Transcriptomics Approaches to Understand Stylosanthes scabra, an Orphan Legume from the Brazilian Caatinga.</title>
        <authorList>
            <person name="Ferreira-Neto J.R.C."/>
            <person name="da Silva M.D."/>
            <person name="Binneck E."/>
            <person name="de Melo N.F."/>
            <person name="da Silva R.H."/>
            <person name="de Melo A.L.T.M."/>
            <person name="Pandolfi V."/>
            <person name="Bustamante F.O."/>
            <person name="Brasileiro-Vidal A.C."/>
            <person name="Benko-Iseppon A.M."/>
        </authorList>
    </citation>
    <scope>NUCLEOTIDE SEQUENCE [LARGE SCALE GENOMIC DNA]</scope>
    <source>
        <tissue evidence="3">Leaves</tissue>
    </source>
</reference>
<evidence type="ECO:0000259" key="2">
    <source>
        <dbReference type="Pfam" id="PF04195"/>
    </source>
</evidence>